<keyword evidence="2" id="KW-1185">Reference proteome</keyword>
<protein>
    <submittedName>
        <fullName evidence="1">Uncharacterized protein</fullName>
    </submittedName>
</protein>
<proteinExistence type="predicted"/>
<reference evidence="1 2" key="1">
    <citation type="journal article" date="2019" name="Sci. Rep.">
        <title>Orb-weaving spider Araneus ventricosus genome elucidates the spidroin gene catalogue.</title>
        <authorList>
            <person name="Kono N."/>
            <person name="Nakamura H."/>
            <person name="Ohtoshi R."/>
            <person name="Moran D.A.P."/>
            <person name="Shinohara A."/>
            <person name="Yoshida Y."/>
            <person name="Fujiwara M."/>
            <person name="Mori M."/>
            <person name="Tomita M."/>
            <person name="Arakawa K."/>
        </authorList>
    </citation>
    <scope>NUCLEOTIDE SEQUENCE [LARGE SCALE GENOMIC DNA]</scope>
</reference>
<dbReference type="Proteomes" id="UP000499080">
    <property type="component" value="Unassembled WGS sequence"/>
</dbReference>
<organism evidence="1 2">
    <name type="scientific">Araneus ventricosus</name>
    <name type="common">Orbweaver spider</name>
    <name type="synonym">Epeira ventricosa</name>
    <dbReference type="NCBI Taxonomy" id="182803"/>
    <lineage>
        <taxon>Eukaryota</taxon>
        <taxon>Metazoa</taxon>
        <taxon>Ecdysozoa</taxon>
        <taxon>Arthropoda</taxon>
        <taxon>Chelicerata</taxon>
        <taxon>Arachnida</taxon>
        <taxon>Araneae</taxon>
        <taxon>Araneomorphae</taxon>
        <taxon>Entelegynae</taxon>
        <taxon>Araneoidea</taxon>
        <taxon>Araneidae</taxon>
        <taxon>Araneus</taxon>
    </lineage>
</organism>
<dbReference type="AlphaFoldDB" id="A0A4Y2LI00"/>
<comment type="caution">
    <text evidence="1">The sequence shown here is derived from an EMBL/GenBank/DDBJ whole genome shotgun (WGS) entry which is preliminary data.</text>
</comment>
<accession>A0A4Y2LI00</accession>
<dbReference type="EMBL" id="BGPR01005758">
    <property type="protein sequence ID" value="GBN13206.1"/>
    <property type="molecule type" value="Genomic_DNA"/>
</dbReference>
<name>A0A4Y2LI00_ARAVE</name>
<sequence>MLSYYRDAAIEDAFCPRSKMRFWSTFEDAFLVHVRICVLASLKMCFIAPRSRSFLSYRKSGSHIRKMLLLHIRRAGFSPHSKMRFPIPSEDAFCPHSKMLFAPYQQIQC</sequence>
<evidence type="ECO:0000313" key="1">
    <source>
        <dbReference type="EMBL" id="GBN13206.1"/>
    </source>
</evidence>
<evidence type="ECO:0000313" key="2">
    <source>
        <dbReference type="Proteomes" id="UP000499080"/>
    </source>
</evidence>
<gene>
    <name evidence="1" type="ORF">AVEN_242437_1</name>
</gene>